<name>A0A0M2JP39_9MYCO</name>
<evidence type="ECO:0008006" key="3">
    <source>
        <dbReference type="Google" id="ProtNLM"/>
    </source>
</evidence>
<dbReference type="InterPro" id="IPR009057">
    <property type="entry name" value="Homeodomain-like_sf"/>
</dbReference>
<protein>
    <recommendedName>
        <fullName evidence="3">TetR/AcrR family transcriptional regulator</fullName>
    </recommendedName>
</protein>
<dbReference type="SUPFAM" id="SSF46689">
    <property type="entry name" value="Homeodomain-like"/>
    <property type="match status" value="1"/>
</dbReference>
<proteinExistence type="predicted"/>
<dbReference type="AlphaFoldDB" id="A0A0M2JP39"/>
<sequence length="231" mass="26399">MGVHSVWGRLRGYSSAMAQQQTLDRAALARQKAAQTKNERTRRRLFISAVHQALAPRRHQQITVASICKEAEVSSTALYYQFEHGIAQLLGEVLERAMRHAQRRIANDVLREHPSDNYRVVIAVYRVIQELFKYPNLFEVETVPRRWVQLIAQPLANAIVSDDRDLEDHPGMVIAEYHANAIIGLLRRDYTPSFEFLSKLVISQIVPVLGMADPEFGARWQELVHSLPPIN</sequence>
<evidence type="ECO:0000313" key="2">
    <source>
        <dbReference type="Proteomes" id="UP000034150"/>
    </source>
</evidence>
<dbReference type="PATRIC" id="fig|1807.13.peg.6371"/>
<keyword evidence="2" id="KW-1185">Reference proteome</keyword>
<gene>
    <name evidence="1" type="ORF">WN67_30505</name>
</gene>
<dbReference type="EMBL" id="LAUZ02000202">
    <property type="protein sequence ID" value="KKE98207.1"/>
    <property type="molecule type" value="Genomic_DNA"/>
</dbReference>
<reference evidence="1 2" key="1">
    <citation type="journal article" date="2015" name="Genome Announc.">
        <title>Draft Genome Sequence of Mycobacterium obuense Strain UC1, Isolated from Patient Sputum.</title>
        <authorList>
            <person name="Greninger A.L."/>
            <person name="Cunningham G."/>
            <person name="Hsu E.D."/>
            <person name="Yu J.M."/>
            <person name="Chiu C.Y."/>
            <person name="Miller S."/>
        </authorList>
    </citation>
    <scope>NUCLEOTIDE SEQUENCE [LARGE SCALE GENOMIC DNA]</scope>
    <source>
        <strain evidence="1 2">UC1</strain>
    </source>
</reference>
<organism evidence="1 2">
    <name type="scientific">Mycolicibacterium obuense</name>
    <dbReference type="NCBI Taxonomy" id="1807"/>
    <lineage>
        <taxon>Bacteria</taxon>
        <taxon>Bacillati</taxon>
        <taxon>Actinomycetota</taxon>
        <taxon>Actinomycetes</taxon>
        <taxon>Mycobacteriales</taxon>
        <taxon>Mycobacteriaceae</taxon>
        <taxon>Mycolicibacterium</taxon>
    </lineage>
</organism>
<dbReference type="Proteomes" id="UP000034150">
    <property type="component" value="Unassembled WGS sequence"/>
</dbReference>
<evidence type="ECO:0000313" key="1">
    <source>
        <dbReference type="EMBL" id="KKE98207.1"/>
    </source>
</evidence>
<dbReference type="Gene3D" id="1.10.357.10">
    <property type="entry name" value="Tetracycline Repressor, domain 2"/>
    <property type="match status" value="1"/>
</dbReference>
<comment type="caution">
    <text evidence="1">The sequence shown here is derived from an EMBL/GenBank/DDBJ whole genome shotgun (WGS) entry which is preliminary data.</text>
</comment>
<accession>A0A0M2JP39</accession>